<evidence type="ECO:0000256" key="3">
    <source>
        <dbReference type="ARBA" id="ARBA00023239"/>
    </source>
</evidence>
<dbReference type="Pfam" id="PF04476">
    <property type="entry name" value="4HFCP_synth"/>
    <property type="match status" value="1"/>
</dbReference>
<feature type="active site" description="Schiff-base intermediate with substrate" evidence="7">
    <location>
        <position position="27"/>
    </location>
</feature>
<dbReference type="EMBL" id="JAJFAT010000002">
    <property type="protein sequence ID" value="MCC3144109.1"/>
    <property type="molecule type" value="Genomic_DNA"/>
</dbReference>
<reference evidence="8 9" key="1">
    <citation type="submission" date="2021-10" db="EMBL/GenBank/DDBJ databases">
        <authorList>
            <person name="Grouzdev D.S."/>
            <person name="Pantiukh K.S."/>
            <person name="Krutkina M.S."/>
        </authorList>
    </citation>
    <scope>NUCLEOTIDE SEQUENCE [LARGE SCALE GENOMIC DNA]</scope>
    <source>
        <strain evidence="8 9">Z-7514</strain>
    </source>
</reference>
<proteinExistence type="predicted"/>
<gene>
    <name evidence="8" type="ORF">LJ207_02100</name>
</gene>
<protein>
    <recommendedName>
        <fullName evidence="2">(5-formylfuran-3-yl)methyl phosphate synthase</fullName>
        <ecNumber evidence="2">4.2.3.153</ecNumber>
    </recommendedName>
    <alternativeName>
        <fullName evidence="5">4-(hydroxymethyl)-2-furancarboxaldehyde-phosphate synthase</fullName>
    </alternativeName>
</protein>
<keyword evidence="3" id="KW-0456">Lyase</keyword>
<organism evidence="8 9">
    <name type="scientific">Halanaerobium polyolivorans</name>
    <dbReference type="NCBI Taxonomy" id="2886943"/>
    <lineage>
        <taxon>Bacteria</taxon>
        <taxon>Bacillati</taxon>
        <taxon>Bacillota</taxon>
        <taxon>Clostridia</taxon>
        <taxon>Halanaerobiales</taxon>
        <taxon>Halanaerobiaceae</taxon>
        <taxon>Halanaerobium</taxon>
    </lineage>
</organism>
<dbReference type="GO" id="GO:0016829">
    <property type="term" value="F:lyase activity"/>
    <property type="evidence" value="ECO:0007669"/>
    <property type="project" value="UniProtKB-KW"/>
</dbReference>
<comment type="caution">
    <text evidence="8">The sequence shown here is derived from an EMBL/GenBank/DDBJ whole genome shotgun (WGS) entry which is preliminary data.</text>
</comment>
<dbReference type="AlphaFoldDB" id="A0AAW4WYH6"/>
<name>A0AAW4WYH6_9FIRM</name>
<feature type="active site" description="Proton acceptor" evidence="7">
    <location>
        <position position="84"/>
    </location>
</feature>
<dbReference type="EC" id="4.2.3.153" evidence="2"/>
<comment type="function">
    <text evidence="1">Catalyzes the formation of 4-(hydroxymethyl)-2-furancarboxaldehyde phosphate (4-HFC-P) from two molecules of glyceraldehyde-3-P (GA-3-P).</text>
</comment>
<evidence type="ECO:0000313" key="9">
    <source>
        <dbReference type="Proteomes" id="UP001199296"/>
    </source>
</evidence>
<dbReference type="PIRSF" id="PIRSF015957">
    <property type="entry name" value="UCP015957"/>
    <property type="match status" value="1"/>
</dbReference>
<evidence type="ECO:0000256" key="5">
    <source>
        <dbReference type="ARBA" id="ARBA00032523"/>
    </source>
</evidence>
<evidence type="ECO:0000256" key="4">
    <source>
        <dbReference type="ARBA" id="ARBA00023270"/>
    </source>
</evidence>
<evidence type="ECO:0000256" key="2">
    <source>
        <dbReference type="ARBA" id="ARBA00012553"/>
    </source>
</evidence>
<accession>A0AAW4WYH6</accession>
<dbReference type="RefSeq" id="WP_229343637.1">
    <property type="nucleotide sequence ID" value="NZ_JAJFAT010000002.1"/>
</dbReference>
<dbReference type="InterPro" id="IPR007565">
    <property type="entry name" value="4HFCP_synth"/>
</dbReference>
<evidence type="ECO:0000256" key="7">
    <source>
        <dbReference type="PIRSR" id="PIRSR015957-1"/>
    </source>
</evidence>
<evidence type="ECO:0000256" key="6">
    <source>
        <dbReference type="ARBA" id="ARBA00047628"/>
    </source>
</evidence>
<evidence type="ECO:0000313" key="8">
    <source>
        <dbReference type="EMBL" id="MCC3144109.1"/>
    </source>
</evidence>
<sequence>MKLLISVESIAEAKKIKNSNFDILDIKNPQEGSLGVNFPHVIKGIRDEFPDFPLSAAGGDLPELPGLVSQVAFGLAHLNLDYIKLGLYGLQDFEAALNILREAKRAVEMSNAKNTKIIAAAYADFREENTFSPFLLNELAAETRIDGVMIDTLNKKDKNLFSFLKEKELKTFVNDAKKFNLITALAGSLKVNDLDKFQNIEADIIGFRGAVCKNDDRSAEISPEKIDSLYKKMNRRF</sequence>
<evidence type="ECO:0000256" key="1">
    <source>
        <dbReference type="ARBA" id="ARBA00003810"/>
    </source>
</evidence>
<dbReference type="Proteomes" id="UP001199296">
    <property type="component" value="Unassembled WGS sequence"/>
</dbReference>
<comment type="catalytic activity">
    <reaction evidence="6">
        <text>2 D-glyceraldehyde 3-phosphate = 4-(hydroxymethyl)-2-furancarboxaldehyde phosphate + phosphate + 2 H2O</text>
        <dbReference type="Rhea" id="RHEA:43536"/>
        <dbReference type="ChEBI" id="CHEBI:15377"/>
        <dbReference type="ChEBI" id="CHEBI:43474"/>
        <dbReference type="ChEBI" id="CHEBI:59776"/>
        <dbReference type="ChEBI" id="CHEBI:83407"/>
        <dbReference type="EC" id="4.2.3.153"/>
    </reaction>
</comment>
<keyword evidence="9" id="KW-1185">Reference proteome</keyword>
<keyword evidence="4" id="KW-0704">Schiff base</keyword>